<dbReference type="InterPro" id="IPR011050">
    <property type="entry name" value="Pectin_lyase_fold/virulence"/>
</dbReference>
<dbReference type="Proteomes" id="UP000034182">
    <property type="component" value="Unassembled WGS sequence"/>
</dbReference>
<keyword evidence="2" id="KW-0378">Hydrolase</keyword>
<dbReference type="InterPro" id="IPR024535">
    <property type="entry name" value="RHGA/B-epi-like_pectate_lyase"/>
</dbReference>
<dbReference type="EMBL" id="LAQI01000077">
    <property type="protein sequence ID" value="KKY22370.1"/>
    <property type="molecule type" value="Genomic_DNA"/>
</dbReference>
<dbReference type="SUPFAM" id="SSF51126">
    <property type="entry name" value="Pectin lyase-like"/>
    <property type="match status" value="2"/>
</dbReference>
<dbReference type="PANTHER" id="PTHR33928">
    <property type="entry name" value="POLYGALACTURONASE QRT3"/>
    <property type="match status" value="1"/>
</dbReference>
<gene>
    <name evidence="2" type="ORF">UCDDS831_g03535</name>
</gene>
<accession>A0A0G2H0N6</accession>
<dbReference type="GO" id="GO:0004650">
    <property type="term" value="F:polygalacturonase activity"/>
    <property type="evidence" value="ECO:0007669"/>
    <property type="project" value="InterPro"/>
</dbReference>
<organism evidence="2 3">
    <name type="scientific">Diplodia seriata</name>
    <dbReference type="NCBI Taxonomy" id="420778"/>
    <lineage>
        <taxon>Eukaryota</taxon>
        <taxon>Fungi</taxon>
        <taxon>Dikarya</taxon>
        <taxon>Ascomycota</taxon>
        <taxon>Pezizomycotina</taxon>
        <taxon>Dothideomycetes</taxon>
        <taxon>Dothideomycetes incertae sedis</taxon>
        <taxon>Botryosphaeriales</taxon>
        <taxon>Botryosphaeriaceae</taxon>
        <taxon>Diplodia</taxon>
    </lineage>
</organism>
<evidence type="ECO:0000313" key="2">
    <source>
        <dbReference type="EMBL" id="KKY22370.1"/>
    </source>
</evidence>
<reference evidence="2 3" key="2">
    <citation type="submission" date="2015-05" db="EMBL/GenBank/DDBJ databases">
        <title>Distinctive expansion of gene families associated with plant cell wall degradation and secondary metabolism in the genomes of grapevine trunk pathogens.</title>
        <authorList>
            <person name="Lawrence D.P."/>
            <person name="Travadon R."/>
            <person name="Rolshausen P.E."/>
            <person name="Baumgartner K."/>
        </authorList>
    </citation>
    <scope>NUCLEOTIDE SEQUENCE [LARGE SCALE GENOMIC DNA]</scope>
    <source>
        <strain evidence="2">DS831</strain>
    </source>
</reference>
<dbReference type="Gene3D" id="2.160.20.10">
    <property type="entry name" value="Single-stranded right-handed beta-helix, Pectin lyase-like"/>
    <property type="match status" value="2"/>
</dbReference>
<name>A0A0G2H0N6_9PEZI</name>
<sequence>MTEFSAKSWRLFLIGEDVSLEAGLAAQGPHYKIAEVQDMVDGMLDQFKEYATFQGAEKAPLSINPHAESATSPNASTVIQKRATTPYCAPYWLENIKHQGKAAFNSNSSYVVFRNVKSYGAKGDGVTDDTAAINRAMKDGGRCAPGACSSSTTTPAVIYFPAGTYVLSSSIVDYYNTMIIGNPNCLPTLKATPNFSGFGVIDGNQYQAGGALGWGATNVFFAQVRNLIIDLTAIPASSSATGIHWPVSQATSLQNIVFKMSDAPGTQHQGVFIESGSGGFADDLVFYGGLNGAVFGNQQFTMRNLTFYNAVTAINQIWSWGWTYKSLSITNCTTGIAMNGGGRTAQTVGSVTVLDSSFTNTPVGILTAHDLSSSPATAGSLVLENVISHPLPPPSIPPHPADFDLPKQIQISNVRTIVQGPGTSSSLTGTTGQTTVSAWASGHAYTPRGPTNLISTVAGTTRPAALLNATTKRYYERSKPSYGDVLVSRTLSARTMGARGDGRTDDTAALQMAITYAVKYDALLVVDAGTYRVTRTLYFPPGLRVVGEAFPVIMAAGAFWGDVTKPQPVVQVGGSGAGQSTAGRVEWSDMIVSTQGAAPGALLIQWNLAAPTSGAPSGMWDVHTRVGGFAGSGLSYADCPATPGVATVKAGCVAAYASMHVTKAAAGLYAENVWLWVADHDADDAALRQITVHAGRGLLVESAAGPVWLVGTGVEHHSKYQYQFRGAANVFAGQIQTETAYYQPYPDASAVFPVNATMGDPVFSGDVKSGWGLRVVDSSVLVYGAGLYSFFNDYNTSCSNAPGGQCQTRIMSVEGNSYVSLFNLNTVGAKSMITRDGVEVANYADNLNVYPDTVAVYRSR</sequence>
<proteinExistence type="predicted"/>
<reference evidence="2 3" key="1">
    <citation type="submission" date="2015-03" db="EMBL/GenBank/DDBJ databases">
        <authorList>
            <person name="Morales-Cruz A."/>
            <person name="Amrine K.C."/>
            <person name="Cantu D."/>
        </authorList>
    </citation>
    <scope>NUCLEOTIDE SEQUENCE [LARGE SCALE GENOMIC DNA]</scope>
    <source>
        <strain evidence="2">DS831</strain>
    </source>
</reference>
<dbReference type="InterPro" id="IPR012334">
    <property type="entry name" value="Pectin_lyas_fold"/>
</dbReference>
<evidence type="ECO:0000313" key="3">
    <source>
        <dbReference type="Proteomes" id="UP000034182"/>
    </source>
</evidence>
<comment type="caution">
    <text evidence="2">The sequence shown here is derived from an EMBL/GenBank/DDBJ whole genome shotgun (WGS) entry which is preliminary data.</text>
</comment>
<feature type="domain" description="Rhamnogalacturonase A/B/Epimerase-like pectate lyase" evidence="1">
    <location>
        <begin position="113"/>
        <end position="336"/>
    </location>
</feature>
<dbReference type="CDD" id="cd23668">
    <property type="entry name" value="GH55_beta13glucanase-like"/>
    <property type="match status" value="1"/>
</dbReference>
<dbReference type="InterPro" id="IPR039279">
    <property type="entry name" value="QRT3-like"/>
</dbReference>
<protein>
    <submittedName>
        <fullName evidence="2">Putative glycoside hydrolase family 55 protein</fullName>
    </submittedName>
</protein>
<dbReference type="PANTHER" id="PTHR33928:SF2">
    <property type="entry name" value="PECTATE LYASE SUPERFAMILY PROTEIN DOMAIN-CONTAINING PROTEIN-RELATED"/>
    <property type="match status" value="1"/>
</dbReference>
<dbReference type="AlphaFoldDB" id="A0A0G2H0N6"/>
<evidence type="ECO:0000259" key="1">
    <source>
        <dbReference type="Pfam" id="PF12708"/>
    </source>
</evidence>
<feature type="domain" description="Rhamnogalacturonase A/B/Epimerase-like pectate lyase" evidence="1">
    <location>
        <begin position="492"/>
        <end position="612"/>
    </location>
</feature>
<dbReference type="Pfam" id="PF12708">
    <property type="entry name" value="Pect-lyase_RHGA_epim"/>
    <property type="match status" value="2"/>
</dbReference>